<evidence type="ECO:0000256" key="3">
    <source>
        <dbReference type="ARBA" id="ARBA00022490"/>
    </source>
</evidence>
<keyword evidence="9" id="KW-1185">Reference proteome</keyword>
<dbReference type="AlphaFoldDB" id="A0A167HJR0"/>
<accession>A0A167HJR0</accession>
<reference evidence="7 10" key="2">
    <citation type="submission" date="2016-10" db="EMBL/GenBank/DDBJ databases">
        <title>Hydorgenophaga sp. LPB0072 isolated from gastropod.</title>
        <authorList>
            <person name="Kim E."/>
            <person name="Yi H."/>
        </authorList>
    </citation>
    <scope>NUCLEOTIDE SEQUENCE [LARGE SCALE GENOMIC DNA]</scope>
    <source>
        <strain evidence="7 10">LPB0072</strain>
    </source>
</reference>
<dbReference type="Proteomes" id="UP000185657">
    <property type="component" value="Unassembled WGS sequence"/>
</dbReference>
<dbReference type="PANTHER" id="PTHR34773:SF1">
    <property type="entry name" value="FLAGELLAR SECRETION CHAPERONE FLIS"/>
    <property type="match status" value="1"/>
</dbReference>
<keyword evidence="5" id="KW-0143">Chaperone</keyword>
<dbReference type="InterPro" id="IPR036584">
    <property type="entry name" value="FliS_sf"/>
</dbReference>
<dbReference type="SUPFAM" id="SSF101116">
    <property type="entry name" value="Flagellar export chaperone FliS"/>
    <property type="match status" value="1"/>
</dbReference>
<dbReference type="PANTHER" id="PTHR34773">
    <property type="entry name" value="FLAGELLAR SECRETION CHAPERONE FLIS"/>
    <property type="match status" value="1"/>
</dbReference>
<dbReference type="STRING" id="1763535.LPB072_04515"/>
<dbReference type="Proteomes" id="UP000185680">
    <property type="component" value="Chromosome"/>
</dbReference>
<keyword evidence="7" id="KW-0969">Cilium</keyword>
<protein>
    <recommendedName>
        <fullName evidence="6">Flagellar secretion chaperone FliS</fullName>
    </recommendedName>
</protein>
<evidence type="ECO:0000313" key="9">
    <source>
        <dbReference type="Proteomes" id="UP000185657"/>
    </source>
</evidence>
<sequence length="144" mass="15050">MFTSVNSRAAAAYQRIAAETSVQAASPHQLVGLLYDALLQAIASARGALTRGDIAAKGVAIGKAVRLIEEGLKAGLNLEQGGEVAANLHQMYTYSVMRLTQANVRNDAAALAEVSRLIEPVADAWKQIQGPRAANLQPVKSAGA</sequence>
<evidence type="ECO:0000256" key="2">
    <source>
        <dbReference type="ARBA" id="ARBA00008787"/>
    </source>
</evidence>
<name>A0A167HJR0_9BURK</name>
<gene>
    <name evidence="7" type="ORF">LPB072_04515</name>
    <name evidence="8" type="ORF">LPB72_14765</name>
</gene>
<organism evidence="7 10">
    <name type="scientific">Hydrogenophaga crassostreae</name>
    <dbReference type="NCBI Taxonomy" id="1763535"/>
    <lineage>
        <taxon>Bacteria</taxon>
        <taxon>Pseudomonadati</taxon>
        <taxon>Pseudomonadota</taxon>
        <taxon>Betaproteobacteria</taxon>
        <taxon>Burkholderiales</taxon>
        <taxon>Comamonadaceae</taxon>
        <taxon>Hydrogenophaga</taxon>
    </lineage>
</organism>
<dbReference type="GO" id="GO:0005829">
    <property type="term" value="C:cytosol"/>
    <property type="evidence" value="ECO:0007669"/>
    <property type="project" value="UniProtKB-SubCell"/>
</dbReference>
<keyword evidence="7" id="KW-0282">Flagellum</keyword>
<dbReference type="NCBIfam" id="TIGR00208">
    <property type="entry name" value="fliS"/>
    <property type="match status" value="1"/>
</dbReference>
<comment type="subcellular location">
    <subcellularLocation>
        <location evidence="1 6">Cytoplasm</location>
        <location evidence="1 6">Cytosol</location>
    </subcellularLocation>
</comment>
<evidence type="ECO:0000256" key="1">
    <source>
        <dbReference type="ARBA" id="ARBA00004514"/>
    </source>
</evidence>
<proteinExistence type="inferred from homology"/>
<dbReference type="OrthoDB" id="9792010at2"/>
<dbReference type="Gene3D" id="1.20.120.340">
    <property type="entry name" value="Flagellar protein FliS"/>
    <property type="match status" value="1"/>
</dbReference>
<dbReference type="GO" id="GO:0044780">
    <property type="term" value="P:bacterial-type flagellum assembly"/>
    <property type="evidence" value="ECO:0007669"/>
    <property type="project" value="InterPro"/>
</dbReference>
<evidence type="ECO:0000256" key="4">
    <source>
        <dbReference type="ARBA" id="ARBA00022795"/>
    </source>
</evidence>
<evidence type="ECO:0000313" key="7">
    <source>
        <dbReference type="EMBL" id="AOW15368.1"/>
    </source>
</evidence>
<dbReference type="CDD" id="cd16098">
    <property type="entry name" value="FliS"/>
    <property type="match status" value="1"/>
</dbReference>
<comment type="similarity">
    <text evidence="2 6">Belongs to the FliS family.</text>
</comment>
<dbReference type="KEGG" id="hyl:LPB072_04515"/>
<keyword evidence="4 6" id="KW-1005">Bacterial flagellum biogenesis</keyword>
<evidence type="ECO:0000256" key="5">
    <source>
        <dbReference type="ARBA" id="ARBA00023186"/>
    </source>
</evidence>
<dbReference type="RefSeq" id="WP_066092641.1">
    <property type="nucleotide sequence ID" value="NZ_CP017476.1"/>
</dbReference>
<dbReference type="PIRSF" id="PIRSF039090">
    <property type="entry name" value="Flis"/>
    <property type="match status" value="1"/>
</dbReference>
<evidence type="ECO:0000313" key="8">
    <source>
        <dbReference type="EMBL" id="OAD41325.1"/>
    </source>
</evidence>
<dbReference type="InterPro" id="IPR003713">
    <property type="entry name" value="FliS"/>
</dbReference>
<dbReference type="Pfam" id="PF02561">
    <property type="entry name" value="FliS"/>
    <property type="match status" value="1"/>
</dbReference>
<dbReference type="EMBL" id="LVWD01000026">
    <property type="protein sequence ID" value="OAD41325.1"/>
    <property type="molecule type" value="Genomic_DNA"/>
</dbReference>
<dbReference type="EMBL" id="CP017476">
    <property type="protein sequence ID" value="AOW15368.1"/>
    <property type="molecule type" value="Genomic_DNA"/>
</dbReference>
<keyword evidence="7" id="KW-0966">Cell projection</keyword>
<reference evidence="8 9" key="1">
    <citation type="submission" date="2016-02" db="EMBL/GenBank/DDBJ databases">
        <title>Draft genome sequence of Hydrogenophaga sp. LPB0072.</title>
        <authorList>
            <person name="Shin S.-K."/>
            <person name="Yi H."/>
        </authorList>
    </citation>
    <scope>NUCLEOTIDE SEQUENCE [LARGE SCALE GENOMIC DNA]</scope>
    <source>
        <strain evidence="8 9">LPB0072</strain>
    </source>
</reference>
<evidence type="ECO:0000256" key="6">
    <source>
        <dbReference type="PIRNR" id="PIRNR039090"/>
    </source>
</evidence>
<dbReference type="GO" id="GO:0071973">
    <property type="term" value="P:bacterial-type flagellum-dependent cell motility"/>
    <property type="evidence" value="ECO:0007669"/>
    <property type="project" value="TreeGrafter"/>
</dbReference>
<keyword evidence="3 6" id="KW-0963">Cytoplasm</keyword>
<evidence type="ECO:0000313" key="10">
    <source>
        <dbReference type="Proteomes" id="UP000185680"/>
    </source>
</evidence>